<feature type="domain" description="Ribosome maturation factor RimP C-terminal" evidence="5">
    <location>
        <begin position="82"/>
        <end position="122"/>
    </location>
</feature>
<dbReference type="Proteomes" id="UP000324575">
    <property type="component" value="Unassembled WGS sequence"/>
</dbReference>
<dbReference type="HAMAP" id="MF_01077">
    <property type="entry name" value="RimP"/>
    <property type="match status" value="1"/>
</dbReference>
<evidence type="ECO:0000256" key="3">
    <source>
        <dbReference type="HAMAP-Rule" id="MF_01077"/>
    </source>
</evidence>
<reference evidence="6 7" key="1">
    <citation type="submission" date="2019-03" db="EMBL/GenBank/DDBJ databases">
        <title>Single cell metagenomics reveals metabolic interactions within the superorganism composed of flagellate Streblomastix strix and complex community of Bacteroidetes bacteria on its surface.</title>
        <authorList>
            <person name="Treitli S.C."/>
            <person name="Kolisko M."/>
            <person name="Husnik F."/>
            <person name="Keeling P."/>
            <person name="Hampl V."/>
        </authorList>
    </citation>
    <scope>NUCLEOTIDE SEQUENCE [LARGE SCALE GENOMIC DNA]</scope>
    <source>
        <strain evidence="6">St1</strain>
    </source>
</reference>
<evidence type="ECO:0000313" key="7">
    <source>
        <dbReference type="Proteomes" id="UP000324575"/>
    </source>
</evidence>
<accession>A0A5M8P4Z8</accession>
<protein>
    <recommendedName>
        <fullName evidence="3">Ribosome maturation factor RimP</fullName>
    </recommendedName>
</protein>
<dbReference type="InterPro" id="IPR028998">
    <property type="entry name" value="RimP_C"/>
</dbReference>
<organism evidence="6 7">
    <name type="scientific">Candidatus Ordinivivax streblomastigis</name>
    <dbReference type="NCBI Taxonomy" id="2540710"/>
    <lineage>
        <taxon>Bacteria</taxon>
        <taxon>Pseudomonadati</taxon>
        <taxon>Bacteroidota</taxon>
        <taxon>Bacteroidia</taxon>
        <taxon>Bacteroidales</taxon>
        <taxon>Candidatus Ordinivivax</taxon>
    </lineage>
</organism>
<dbReference type="GO" id="GO:0006412">
    <property type="term" value="P:translation"/>
    <property type="evidence" value="ECO:0007669"/>
    <property type="project" value="TreeGrafter"/>
</dbReference>
<dbReference type="InterPro" id="IPR003728">
    <property type="entry name" value="Ribosome_maturation_RimP"/>
</dbReference>
<dbReference type="Pfam" id="PF02576">
    <property type="entry name" value="RimP_N"/>
    <property type="match status" value="1"/>
</dbReference>
<comment type="function">
    <text evidence="3">Required for maturation of 30S ribosomal subunits.</text>
</comment>
<keyword evidence="1 3" id="KW-0963">Cytoplasm</keyword>
<dbReference type="EMBL" id="SNRX01000001">
    <property type="protein sequence ID" value="KAA6303589.1"/>
    <property type="molecule type" value="Genomic_DNA"/>
</dbReference>
<dbReference type="Pfam" id="PF17384">
    <property type="entry name" value="DUF150_C"/>
    <property type="match status" value="1"/>
</dbReference>
<dbReference type="GO" id="GO:0000028">
    <property type="term" value="P:ribosomal small subunit assembly"/>
    <property type="evidence" value="ECO:0007669"/>
    <property type="project" value="TreeGrafter"/>
</dbReference>
<dbReference type="InterPro" id="IPR028989">
    <property type="entry name" value="RimP_N"/>
</dbReference>
<evidence type="ECO:0000313" key="6">
    <source>
        <dbReference type="EMBL" id="KAA6303589.1"/>
    </source>
</evidence>
<evidence type="ECO:0000256" key="1">
    <source>
        <dbReference type="ARBA" id="ARBA00022490"/>
    </source>
</evidence>
<dbReference type="GO" id="GO:0005829">
    <property type="term" value="C:cytosol"/>
    <property type="evidence" value="ECO:0007669"/>
    <property type="project" value="TreeGrafter"/>
</dbReference>
<dbReference type="SUPFAM" id="SSF75420">
    <property type="entry name" value="YhbC-like, N-terminal domain"/>
    <property type="match status" value="1"/>
</dbReference>
<comment type="subcellular location">
    <subcellularLocation>
        <location evidence="3">Cytoplasm</location>
    </subcellularLocation>
</comment>
<evidence type="ECO:0000256" key="2">
    <source>
        <dbReference type="ARBA" id="ARBA00022517"/>
    </source>
</evidence>
<comment type="caution">
    <text evidence="6">The sequence shown here is derived from an EMBL/GenBank/DDBJ whole genome shotgun (WGS) entry which is preliminary data.</text>
</comment>
<dbReference type="NCBIfam" id="NF002531">
    <property type="entry name" value="PRK02001.1"/>
    <property type="match status" value="1"/>
</dbReference>
<gene>
    <name evidence="3" type="primary">rimP</name>
    <name evidence="6" type="ORF">EZS26_000140</name>
</gene>
<evidence type="ECO:0000259" key="5">
    <source>
        <dbReference type="Pfam" id="PF17384"/>
    </source>
</evidence>
<dbReference type="PANTHER" id="PTHR33867">
    <property type="entry name" value="RIBOSOME MATURATION FACTOR RIMP"/>
    <property type="match status" value="1"/>
</dbReference>
<keyword evidence="2 3" id="KW-0690">Ribosome biogenesis</keyword>
<evidence type="ECO:0000259" key="4">
    <source>
        <dbReference type="Pfam" id="PF02576"/>
    </source>
</evidence>
<dbReference type="Gene3D" id="3.30.300.70">
    <property type="entry name" value="RimP-like superfamily, N-terminal"/>
    <property type="match status" value="1"/>
</dbReference>
<dbReference type="InterPro" id="IPR035956">
    <property type="entry name" value="RimP_N_sf"/>
</dbReference>
<dbReference type="AlphaFoldDB" id="A0A5M8P4Z8"/>
<feature type="domain" description="Ribosome maturation factor RimP N-terminal" evidence="4">
    <location>
        <begin position="17"/>
        <end position="75"/>
    </location>
</feature>
<comment type="similarity">
    <text evidence="3">Belongs to the RimP family.</text>
</comment>
<name>A0A5M8P4Z8_9BACT</name>
<proteinExistence type="inferred from homology"/>
<sequence>MVDKTNIEEIVETYLTGSEQYLVSVKVEAGNRIVVEVDSDQSISIDDCATLSRFIESRLDREVEDYELEVGSAGITSPFQLLRQYQKNIGREVEVLSKAGKKLTGILHSADEEKMVLSVEKQVKPEGAKRKITVVENQEFLYSEIKYTKNVIK</sequence>
<dbReference type="PANTHER" id="PTHR33867:SF1">
    <property type="entry name" value="RIBOSOME MATURATION FACTOR RIMP"/>
    <property type="match status" value="1"/>
</dbReference>